<dbReference type="EMBL" id="JAHLQT010010116">
    <property type="protein sequence ID" value="KAG7173282.1"/>
    <property type="molecule type" value="Genomic_DNA"/>
</dbReference>
<feature type="transmembrane region" description="Helical" evidence="5">
    <location>
        <begin position="328"/>
        <end position="348"/>
    </location>
</feature>
<dbReference type="GO" id="GO:0015179">
    <property type="term" value="F:L-amino acid transmembrane transporter activity"/>
    <property type="evidence" value="ECO:0007669"/>
    <property type="project" value="TreeGrafter"/>
</dbReference>
<dbReference type="AlphaFoldDB" id="A0A8J5TJU3"/>
<dbReference type="PANTHER" id="PTHR22950">
    <property type="entry name" value="AMINO ACID TRANSPORTER"/>
    <property type="match status" value="1"/>
</dbReference>
<comment type="subcellular location">
    <subcellularLocation>
        <location evidence="1">Membrane</location>
        <topology evidence="1">Multi-pass membrane protein</topology>
    </subcellularLocation>
</comment>
<gene>
    <name evidence="7" type="primary">AVT1B-L</name>
    <name evidence="7" type="ORF">Hamer_G014607</name>
</gene>
<proteinExistence type="predicted"/>
<keyword evidence="3 5" id="KW-1133">Transmembrane helix</keyword>
<feature type="transmembrane region" description="Helical" evidence="5">
    <location>
        <begin position="354"/>
        <end position="376"/>
    </location>
</feature>
<dbReference type="GO" id="GO:0005774">
    <property type="term" value="C:vacuolar membrane"/>
    <property type="evidence" value="ECO:0007669"/>
    <property type="project" value="TreeGrafter"/>
</dbReference>
<feature type="transmembrane region" description="Helical" evidence="5">
    <location>
        <begin position="176"/>
        <end position="196"/>
    </location>
</feature>
<evidence type="ECO:0000313" key="7">
    <source>
        <dbReference type="EMBL" id="KAG7173282.1"/>
    </source>
</evidence>
<reference evidence="7" key="1">
    <citation type="journal article" date="2021" name="Sci. Adv.">
        <title>The American lobster genome reveals insights on longevity, neural, and immune adaptations.</title>
        <authorList>
            <person name="Polinski J.M."/>
            <person name="Zimin A.V."/>
            <person name="Clark K.F."/>
            <person name="Kohn A.B."/>
            <person name="Sadowski N."/>
            <person name="Timp W."/>
            <person name="Ptitsyn A."/>
            <person name="Khanna P."/>
            <person name="Romanova D.Y."/>
            <person name="Williams P."/>
            <person name="Greenwood S.J."/>
            <person name="Moroz L.L."/>
            <person name="Walt D.R."/>
            <person name="Bodnar A.G."/>
        </authorList>
    </citation>
    <scope>NUCLEOTIDE SEQUENCE</scope>
    <source>
        <strain evidence="7">GMGI-L3</strain>
    </source>
</reference>
<feature type="transmembrane region" description="Helical" evidence="5">
    <location>
        <begin position="29"/>
        <end position="48"/>
    </location>
</feature>
<keyword evidence="8" id="KW-1185">Reference proteome</keyword>
<comment type="caution">
    <text evidence="7">The sequence shown here is derived from an EMBL/GenBank/DDBJ whole genome shotgun (WGS) entry which is preliminary data.</text>
</comment>
<dbReference type="PANTHER" id="PTHR22950:SF703">
    <property type="entry name" value="AMINO ACID TRANSPORTER TRANSMEMBRANE DOMAIN-CONTAINING PROTEIN"/>
    <property type="match status" value="1"/>
</dbReference>
<dbReference type="Proteomes" id="UP000747542">
    <property type="component" value="Unassembled WGS sequence"/>
</dbReference>
<feature type="transmembrane region" description="Helical" evidence="5">
    <location>
        <begin position="246"/>
        <end position="272"/>
    </location>
</feature>
<organism evidence="7 8">
    <name type="scientific">Homarus americanus</name>
    <name type="common">American lobster</name>
    <dbReference type="NCBI Taxonomy" id="6706"/>
    <lineage>
        <taxon>Eukaryota</taxon>
        <taxon>Metazoa</taxon>
        <taxon>Ecdysozoa</taxon>
        <taxon>Arthropoda</taxon>
        <taxon>Crustacea</taxon>
        <taxon>Multicrustacea</taxon>
        <taxon>Malacostraca</taxon>
        <taxon>Eumalacostraca</taxon>
        <taxon>Eucarida</taxon>
        <taxon>Decapoda</taxon>
        <taxon>Pleocyemata</taxon>
        <taxon>Astacidea</taxon>
        <taxon>Nephropoidea</taxon>
        <taxon>Nephropidae</taxon>
        <taxon>Homarus</taxon>
    </lineage>
</organism>
<name>A0A8J5TJU3_HOMAM</name>
<keyword evidence="2 5" id="KW-0812">Transmembrane</keyword>
<evidence type="ECO:0000259" key="6">
    <source>
        <dbReference type="Pfam" id="PF01490"/>
    </source>
</evidence>
<feature type="transmembrane region" description="Helical" evidence="5">
    <location>
        <begin position="216"/>
        <end position="234"/>
    </location>
</feature>
<feature type="transmembrane region" description="Helical" evidence="5">
    <location>
        <begin position="109"/>
        <end position="133"/>
    </location>
</feature>
<evidence type="ECO:0000256" key="5">
    <source>
        <dbReference type="SAM" id="Phobius"/>
    </source>
</evidence>
<protein>
    <submittedName>
        <fullName evidence="7">Amino acid transporter AVT1B-like</fullName>
    </submittedName>
</protein>
<evidence type="ECO:0000256" key="4">
    <source>
        <dbReference type="ARBA" id="ARBA00023136"/>
    </source>
</evidence>
<evidence type="ECO:0000256" key="1">
    <source>
        <dbReference type="ARBA" id="ARBA00004141"/>
    </source>
</evidence>
<sequence length="439" mass="47611">MSSDKNSIVSISALISGDGGEVPRQGMSVVLTSIFLMAQMAGAGFLALPKGWLGIPMMLLFCVLVGFAGTRLGKSWVMLEERWPQYRQPSRQPYMDIAEKSLGKTGRQITLVSLIINLFGSTTVFIILISEMVASILMHSTPEGQCGLTKCQLVIVVGLCVVPFTWLGTPKDFWQASLLAVAATSTAVVVIVVQILTDTESLPDEPHYPNPTVSSFSLGFGSILFAFGGAAVFPTIQNDMADRSKFWKSISCGFTGILSLYLPVALSGYIMYGDQVKSNILLTVNLTVAVEVAIALQIINLLCTFVISSNPVFQSVEDLLHVPNKFGFGRILVRTMLVFLQVLIGLAVPDFALILNLIGGSVISLCTFVLPPLMYMNLVDDKSGPWPQRTIPLWERALLVEIIIVGVIGGICSTVSSFYAIIVASFHKSCFLTFNECEE</sequence>
<dbReference type="FunFam" id="1.20.1740.10:FF:000052">
    <property type="entry name" value="Lysine histidine transporter-like 3"/>
    <property type="match status" value="1"/>
</dbReference>
<evidence type="ECO:0000313" key="8">
    <source>
        <dbReference type="Proteomes" id="UP000747542"/>
    </source>
</evidence>
<keyword evidence="4 5" id="KW-0472">Membrane</keyword>
<feature type="transmembrane region" description="Helical" evidence="5">
    <location>
        <begin position="54"/>
        <end position="73"/>
    </location>
</feature>
<feature type="transmembrane region" description="Helical" evidence="5">
    <location>
        <begin position="397"/>
        <end position="422"/>
    </location>
</feature>
<evidence type="ECO:0000256" key="3">
    <source>
        <dbReference type="ARBA" id="ARBA00022989"/>
    </source>
</evidence>
<evidence type="ECO:0000256" key="2">
    <source>
        <dbReference type="ARBA" id="ARBA00022692"/>
    </source>
</evidence>
<dbReference type="Pfam" id="PF01490">
    <property type="entry name" value="Aa_trans"/>
    <property type="match status" value="1"/>
</dbReference>
<dbReference type="InterPro" id="IPR013057">
    <property type="entry name" value="AA_transpt_TM"/>
</dbReference>
<feature type="domain" description="Amino acid transporter transmembrane" evidence="6">
    <location>
        <begin position="27"/>
        <end position="414"/>
    </location>
</feature>
<accession>A0A8J5TJU3</accession>
<feature type="transmembrane region" description="Helical" evidence="5">
    <location>
        <begin position="153"/>
        <end position="169"/>
    </location>
</feature>